<comment type="caution">
    <text evidence="1">The sequence shown here is derived from an EMBL/GenBank/DDBJ whole genome shotgun (WGS) entry which is preliminary data.</text>
</comment>
<sequence length="82" mass="9356">MARRMRKTCCQPWPGDGGMAWCWCTDSPLRSPCGPNNEVLRRISALRWQNIHDVGRETIVASYPAQTAAGKPLELRYYDCNQ</sequence>
<gene>
    <name evidence="1" type="ORF">LMH87_000104</name>
</gene>
<evidence type="ECO:0000313" key="2">
    <source>
        <dbReference type="Proteomes" id="UP001144673"/>
    </source>
</evidence>
<proteinExistence type="predicted"/>
<protein>
    <submittedName>
        <fullName evidence="1">Uncharacterized protein</fullName>
    </submittedName>
</protein>
<dbReference type="KEGG" id="amus:LMH87_000104"/>
<name>A0A9W8QH95_AKAMU</name>
<dbReference type="Proteomes" id="UP001144673">
    <property type="component" value="Chromosome 6"/>
</dbReference>
<dbReference type="RefSeq" id="XP_056054952.1">
    <property type="nucleotide sequence ID" value="XM_056197956.1"/>
</dbReference>
<reference evidence="1" key="1">
    <citation type="journal article" date="2023" name="Access Microbiol">
        <title>De-novo genome assembly for Akanthomyces muscarius, a biocontrol agent of insect agricultural pests.</title>
        <authorList>
            <person name="Erdos Z."/>
            <person name="Studholme D.J."/>
            <person name="Raymond B."/>
            <person name="Sharma M."/>
        </authorList>
    </citation>
    <scope>NUCLEOTIDE SEQUENCE</scope>
    <source>
        <strain evidence="1">Ve6</strain>
    </source>
</reference>
<evidence type="ECO:0000313" key="1">
    <source>
        <dbReference type="EMBL" id="KAJ4154828.1"/>
    </source>
</evidence>
<dbReference type="GeneID" id="80887263"/>
<keyword evidence="2" id="KW-1185">Reference proteome</keyword>
<accession>A0A9W8QH95</accession>
<dbReference type="EMBL" id="JAJHUN010000007">
    <property type="protein sequence ID" value="KAJ4154828.1"/>
    <property type="molecule type" value="Genomic_DNA"/>
</dbReference>
<organism evidence="1 2">
    <name type="scientific">Akanthomyces muscarius</name>
    <name type="common">Entomopathogenic fungus</name>
    <name type="synonym">Lecanicillium muscarium</name>
    <dbReference type="NCBI Taxonomy" id="2231603"/>
    <lineage>
        <taxon>Eukaryota</taxon>
        <taxon>Fungi</taxon>
        <taxon>Dikarya</taxon>
        <taxon>Ascomycota</taxon>
        <taxon>Pezizomycotina</taxon>
        <taxon>Sordariomycetes</taxon>
        <taxon>Hypocreomycetidae</taxon>
        <taxon>Hypocreales</taxon>
        <taxon>Cordycipitaceae</taxon>
        <taxon>Akanthomyces</taxon>
    </lineage>
</organism>
<dbReference type="AlphaFoldDB" id="A0A9W8QH95"/>